<protein>
    <submittedName>
        <fullName evidence="2">Uncharacterized protein</fullName>
    </submittedName>
</protein>
<reference evidence="2 3" key="1">
    <citation type="journal article" date="2008" name="Int. J. Syst. Evol. Microbiol.">
        <title>Neptunomonas japonica sp. nov., an Osedax japonicus symbiont-like bacterium isolated from sediment adjacent to sperm whale carcasses off Kagoshima, Japan.</title>
        <authorList>
            <person name="Miyazaki M."/>
            <person name="Nogi Y."/>
            <person name="Fujiwara Y."/>
            <person name="Kawato M."/>
            <person name="Kubokawa K."/>
            <person name="Horikoshi K."/>
        </authorList>
    </citation>
    <scope>NUCLEOTIDE SEQUENCE [LARGE SCALE GENOMIC DNA]</scope>
    <source>
        <strain evidence="2 3">JAMM 1380</strain>
    </source>
</reference>
<keyword evidence="1" id="KW-1133">Transmembrane helix</keyword>
<evidence type="ECO:0000256" key="1">
    <source>
        <dbReference type="SAM" id="Phobius"/>
    </source>
</evidence>
<accession>A0A7R6SX85</accession>
<gene>
    <name evidence="2" type="ORF">NEJAP_2477</name>
</gene>
<sequence>MRKYQRNDRSEGPLTGFLMGQLAAAFFAVPTAALLWFATNKYLAIWGAGAFIGSTGFWLIIALFACVSIFLPRLFPDLLEKVWHGIIRFEQWF</sequence>
<dbReference type="AlphaFoldDB" id="A0A7R6SX85"/>
<keyword evidence="3" id="KW-1185">Reference proteome</keyword>
<proteinExistence type="predicted"/>
<dbReference type="KEGG" id="njp:NEJAP_2477"/>
<evidence type="ECO:0000313" key="2">
    <source>
        <dbReference type="EMBL" id="BBB30422.1"/>
    </source>
</evidence>
<name>A0A7R6SX85_9GAMM</name>
<evidence type="ECO:0000313" key="3">
    <source>
        <dbReference type="Proteomes" id="UP000595332"/>
    </source>
</evidence>
<keyword evidence="1" id="KW-0472">Membrane</keyword>
<feature type="transmembrane region" description="Helical" evidence="1">
    <location>
        <begin position="12"/>
        <end position="37"/>
    </location>
</feature>
<dbReference type="EMBL" id="AP014546">
    <property type="protein sequence ID" value="BBB30422.1"/>
    <property type="molecule type" value="Genomic_DNA"/>
</dbReference>
<keyword evidence="1" id="KW-0812">Transmembrane</keyword>
<dbReference type="Proteomes" id="UP000595332">
    <property type="component" value="Chromosome"/>
</dbReference>
<dbReference type="RefSeq" id="WP_201347608.1">
    <property type="nucleotide sequence ID" value="NZ_AP014546.1"/>
</dbReference>
<organism evidence="2 3">
    <name type="scientific">Neptunomonas japonica JAMM 1380</name>
    <dbReference type="NCBI Taxonomy" id="1441457"/>
    <lineage>
        <taxon>Bacteria</taxon>
        <taxon>Pseudomonadati</taxon>
        <taxon>Pseudomonadota</taxon>
        <taxon>Gammaproteobacteria</taxon>
        <taxon>Oceanospirillales</taxon>
        <taxon>Oceanospirillaceae</taxon>
        <taxon>Neptunomonas</taxon>
    </lineage>
</organism>
<feature type="transmembrane region" description="Helical" evidence="1">
    <location>
        <begin position="43"/>
        <end position="71"/>
    </location>
</feature>